<dbReference type="EMBL" id="CAJHUC010001199">
    <property type="protein sequence ID" value="CAD7700202.1"/>
    <property type="molecule type" value="Genomic_DNA"/>
</dbReference>
<dbReference type="Proteomes" id="UP000708148">
    <property type="component" value="Unassembled WGS sequence"/>
</dbReference>
<evidence type="ECO:0000256" key="2">
    <source>
        <dbReference type="ARBA" id="ARBA00023157"/>
    </source>
</evidence>
<evidence type="ECO:0000313" key="6">
    <source>
        <dbReference type="Proteomes" id="UP000708148"/>
    </source>
</evidence>
<organism evidence="5 6">
    <name type="scientific">Ostreobium quekettii</name>
    <dbReference type="NCBI Taxonomy" id="121088"/>
    <lineage>
        <taxon>Eukaryota</taxon>
        <taxon>Viridiplantae</taxon>
        <taxon>Chlorophyta</taxon>
        <taxon>core chlorophytes</taxon>
        <taxon>Ulvophyceae</taxon>
        <taxon>TCBD clade</taxon>
        <taxon>Bryopsidales</taxon>
        <taxon>Ostreobineae</taxon>
        <taxon>Ostreobiaceae</taxon>
        <taxon>Ostreobium</taxon>
    </lineage>
</organism>
<dbReference type="PROSITE" id="PS00134">
    <property type="entry name" value="TRYPSIN_HIS"/>
    <property type="match status" value="1"/>
</dbReference>
<dbReference type="OrthoDB" id="10059102at2759"/>
<comment type="similarity">
    <text evidence="1">Belongs to the peptidase S1 family.</text>
</comment>
<gene>
    <name evidence="5" type="ORF">OSTQU699_LOCUS5561</name>
</gene>
<keyword evidence="6" id="KW-1185">Reference proteome</keyword>
<dbReference type="PANTHER" id="PTHR24276:SF98">
    <property type="entry name" value="FI18310P1-RELATED"/>
    <property type="match status" value="1"/>
</dbReference>
<dbReference type="Gene3D" id="2.40.10.10">
    <property type="entry name" value="Trypsin-like serine proteases"/>
    <property type="match status" value="1"/>
</dbReference>
<dbReference type="CDD" id="cd00190">
    <property type="entry name" value="Tryp_SPc"/>
    <property type="match status" value="1"/>
</dbReference>
<dbReference type="PANTHER" id="PTHR24276">
    <property type="entry name" value="POLYSERASE-RELATED"/>
    <property type="match status" value="1"/>
</dbReference>
<proteinExistence type="inferred from homology"/>
<dbReference type="InterPro" id="IPR009003">
    <property type="entry name" value="Peptidase_S1_PA"/>
</dbReference>
<dbReference type="SMART" id="SM00020">
    <property type="entry name" value="Tryp_SPc"/>
    <property type="match status" value="1"/>
</dbReference>
<feature type="chain" id="PRO_5035767650" description="Peptidase S1 domain-containing protein" evidence="3">
    <location>
        <begin position="23"/>
        <end position="339"/>
    </location>
</feature>
<dbReference type="InterPro" id="IPR043504">
    <property type="entry name" value="Peptidase_S1_PA_chymotrypsin"/>
</dbReference>
<dbReference type="AlphaFoldDB" id="A0A8S1J9I4"/>
<dbReference type="PRINTS" id="PR00722">
    <property type="entry name" value="CHYMOTRYPSIN"/>
</dbReference>
<comment type="caution">
    <text evidence="5">The sequence shown here is derived from an EMBL/GenBank/DDBJ whole genome shotgun (WGS) entry which is preliminary data.</text>
</comment>
<keyword evidence="3" id="KW-0732">Signal</keyword>
<evidence type="ECO:0000259" key="4">
    <source>
        <dbReference type="PROSITE" id="PS50240"/>
    </source>
</evidence>
<feature type="domain" description="Peptidase S1" evidence="4">
    <location>
        <begin position="65"/>
        <end position="304"/>
    </location>
</feature>
<evidence type="ECO:0000256" key="1">
    <source>
        <dbReference type="ARBA" id="ARBA00007664"/>
    </source>
</evidence>
<dbReference type="GO" id="GO:0006508">
    <property type="term" value="P:proteolysis"/>
    <property type="evidence" value="ECO:0007669"/>
    <property type="project" value="InterPro"/>
</dbReference>
<feature type="signal peptide" evidence="3">
    <location>
        <begin position="1"/>
        <end position="22"/>
    </location>
</feature>
<dbReference type="InterPro" id="IPR050430">
    <property type="entry name" value="Peptidase_S1"/>
</dbReference>
<dbReference type="InterPro" id="IPR001314">
    <property type="entry name" value="Peptidase_S1A"/>
</dbReference>
<dbReference type="GO" id="GO:0004252">
    <property type="term" value="F:serine-type endopeptidase activity"/>
    <property type="evidence" value="ECO:0007669"/>
    <property type="project" value="InterPro"/>
</dbReference>
<evidence type="ECO:0000256" key="3">
    <source>
        <dbReference type="SAM" id="SignalP"/>
    </source>
</evidence>
<dbReference type="InterPro" id="IPR018114">
    <property type="entry name" value="TRYPSIN_HIS"/>
</dbReference>
<name>A0A8S1J9I4_9CHLO</name>
<accession>A0A8S1J9I4</accession>
<evidence type="ECO:0000313" key="5">
    <source>
        <dbReference type="EMBL" id="CAD7700202.1"/>
    </source>
</evidence>
<keyword evidence="2" id="KW-1015">Disulfide bond</keyword>
<protein>
    <recommendedName>
        <fullName evidence="4">Peptidase S1 domain-containing protein</fullName>
    </recommendedName>
</protein>
<reference evidence="5" key="1">
    <citation type="submission" date="2020-12" db="EMBL/GenBank/DDBJ databases">
        <authorList>
            <person name="Iha C."/>
        </authorList>
    </citation>
    <scope>NUCLEOTIDE SEQUENCE</scope>
</reference>
<dbReference type="SUPFAM" id="SSF50494">
    <property type="entry name" value="Trypsin-like serine proteases"/>
    <property type="match status" value="1"/>
</dbReference>
<dbReference type="InterPro" id="IPR001254">
    <property type="entry name" value="Trypsin_dom"/>
</dbReference>
<dbReference type="Pfam" id="PF00089">
    <property type="entry name" value="Trypsin"/>
    <property type="match status" value="1"/>
</dbReference>
<dbReference type="PROSITE" id="PS50240">
    <property type="entry name" value="TRYPSIN_DOM"/>
    <property type="match status" value="1"/>
</dbReference>
<sequence>MTPFVWALAVLAVIPPAPWVRAEPTTVQDPNHSPGDVTDGGVDFDSMTERQAGSRRLLQQGCPLIIYGTNAPCGRYPFMASIQSRNDMHRCGGVLIDPEWVLTAAHCVDSMEIPKIVVGACILGENGDDGVEVYLKPADMGIKQHPMWTGTVDDGNDLALIKLPRRSKIKPVQILNDNGFGEGTLFVATGWGDQGTCSQSNRLQQAVQIQVVPQQSCREAWAPNVVIQDTMVCTMGNQSLCIGDSGGPLLLADDPGGNVDAGMATNDLLVGIVSFANTSLCVANNPGVHTKVASFREWINSMIAKVCVVCSSCGVPQASWDHLGYHPFKISAHCDAIAQ</sequence>